<comment type="caution">
    <text evidence="1">The sequence shown here is derived from an EMBL/GenBank/DDBJ whole genome shotgun (WGS) entry which is preliminary data.</text>
</comment>
<feature type="non-terminal residue" evidence="1">
    <location>
        <position position="1"/>
    </location>
</feature>
<evidence type="ECO:0000313" key="1">
    <source>
        <dbReference type="EMBL" id="CAI2197659.1"/>
    </source>
</evidence>
<dbReference type="Proteomes" id="UP001153678">
    <property type="component" value="Unassembled WGS sequence"/>
</dbReference>
<dbReference type="EMBL" id="CAMKVN010016779">
    <property type="protein sequence ID" value="CAI2197659.1"/>
    <property type="molecule type" value="Genomic_DNA"/>
</dbReference>
<evidence type="ECO:0000313" key="2">
    <source>
        <dbReference type="Proteomes" id="UP001153678"/>
    </source>
</evidence>
<protein>
    <submittedName>
        <fullName evidence="1">13238_t:CDS:1</fullName>
    </submittedName>
</protein>
<accession>A0A9W4XAE9</accession>
<sequence length="55" mass="6360">ADEIELVHILSKNYALAKDSYVYVESDKLNQIILKLDAVTDQYGKLHDDFNFTNK</sequence>
<reference evidence="1" key="1">
    <citation type="submission" date="2022-08" db="EMBL/GenBank/DDBJ databases">
        <authorList>
            <person name="Kallberg Y."/>
            <person name="Tangrot J."/>
            <person name="Rosling A."/>
        </authorList>
    </citation>
    <scope>NUCLEOTIDE SEQUENCE</scope>
    <source>
        <strain evidence="1">Wild A</strain>
    </source>
</reference>
<feature type="non-terminal residue" evidence="1">
    <location>
        <position position="55"/>
    </location>
</feature>
<gene>
    <name evidence="1" type="ORF">FWILDA_LOCUS18187</name>
</gene>
<dbReference type="AlphaFoldDB" id="A0A9W4XAE9"/>
<keyword evidence="2" id="KW-1185">Reference proteome</keyword>
<name>A0A9W4XAE9_9GLOM</name>
<organism evidence="1 2">
    <name type="scientific">Funneliformis geosporum</name>
    <dbReference type="NCBI Taxonomy" id="1117311"/>
    <lineage>
        <taxon>Eukaryota</taxon>
        <taxon>Fungi</taxon>
        <taxon>Fungi incertae sedis</taxon>
        <taxon>Mucoromycota</taxon>
        <taxon>Glomeromycotina</taxon>
        <taxon>Glomeromycetes</taxon>
        <taxon>Glomerales</taxon>
        <taxon>Glomeraceae</taxon>
        <taxon>Funneliformis</taxon>
    </lineage>
</organism>
<proteinExistence type="predicted"/>